<comment type="caution">
    <text evidence="4">The sequence shown here is derived from an EMBL/GenBank/DDBJ whole genome shotgun (WGS) entry which is preliminary data.</text>
</comment>
<keyword evidence="5" id="KW-1185">Reference proteome</keyword>
<dbReference type="EMBL" id="MCRJ01000147">
    <property type="protein sequence ID" value="ODN68664.1"/>
    <property type="molecule type" value="Genomic_DNA"/>
</dbReference>
<reference evidence="4 5" key="1">
    <citation type="submission" date="2016-07" db="EMBL/GenBank/DDBJ databases">
        <title>Draft Genome Sequence of Methylobrevis pamukkalensis PK2.</title>
        <authorList>
            <person name="Vasilenko O.V."/>
            <person name="Doronina N.V."/>
            <person name="Shmareva M.N."/>
            <person name="Tarlachkov S.V."/>
            <person name="Mustakhimov I."/>
            <person name="Trotsenko Y.A."/>
        </authorList>
    </citation>
    <scope>NUCLEOTIDE SEQUENCE [LARGE SCALE GENOMIC DNA]</scope>
    <source>
        <strain evidence="4 5">PK2</strain>
    </source>
</reference>
<dbReference type="GO" id="GO:0000160">
    <property type="term" value="P:phosphorelay signal transduction system"/>
    <property type="evidence" value="ECO:0007669"/>
    <property type="project" value="InterPro"/>
</dbReference>
<dbReference type="SMART" id="SM00448">
    <property type="entry name" value="REC"/>
    <property type="match status" value="1"/>
</dbReference>
<dbReference type="InterPro" id="IPR011006">
    <property type="entry name" value="CheY-like_superfamily"/>
</dbReference>
<protein>
    <submittedName>
        <fullName evidence="4">Sensory/regulatory protein RpfC</fullName>
        <ecNumber evidence="4">2.7.13.3</ecNumber>
    </submittedName>
</protein>
<dbReference type="SUPFAM" id="SSF52172">
    <property type="entry name" value="CheY-like"/>
    <property type="match status" value="1"/>
</dbReference>
<dbReference type="AlphaFoldDB" id="A0A1E3GXC7"/>
<dbReference type="InterPro" id="IPR001789">
    <property type="entry name" value="Sig_transdc_resp-reg_receiver"/>
</dbReference>
<accession>A0A1E3GXC7</accession>
<dbReference type="Pfam" id="PF00072">
    <property type="entry name" value="Response_reg"/>
    <property type="match status" value="1"/>
</dbReference>
<dbReference type="PROSITE" id="PS50110">
    <property type="entry name" value="RESPONSE_REGULATORY"/>
    <property type="match status" value="1"/>
</dbReference>
<feature type="domain" description="Response regulatory" evidence="3">
    <location>
        <begin position="44"/>
        <end position="167"/>
    </location>
</feature>
<keyword evidence="4" id="KW-0808">Transferase</keyword>
<gene>
    <name evidence="4" type="primary">rpfC</name>
    <name evidence="4" type="ORF">A6302_04034</name>
</gene>
<dbReference type="RefSeq" id="WP_069308219.1">
    <property type="nucleotide sequence ID" value="NZ_MCRJ01000147.1"/>
</dbReference>
<dbReference type="GO" id="GO:0004673">
    <property type="term" value="F:protein histidine kinase activity"/>
    <property type="evidence" value="ECO:0007669"/>
    <property type="project" value="UniProtKB-EC"/>
</dbReference>
<dbReference type="Gene3D" id="3.40.50.2300">
    <property type="match status" value="1"/>
</dbReference>
<name>A0A1E3GXC7_9HYPH</name>
<evidence type="ECO:0000259" key="3">
    <source>
        <dbReference type="PROSITE" id="PS50110"/>
    </source>
</evidence>
<evidence type="ECO:0000256" key="1">
    <source>
        <dbReference type="ARBA" id="ARBA00022553"/>
    </source>
</evidence>
<keyword evidence="1 2" id="KW-0597">Phosphoprotein</keyword>
<evidence type="ECO:0000313" key="4">
    <source>
        <dbReference type="EMBL" id="ODN68664.1"/>
    </source>
</evidence>
<evidence type="ECO:0000256" key="2">
    <source>
        <dbReference type="PROSITE-ProRule" id="PRU00169"/>
    </source>
</evidence>
<proteinExistence type="predicted"/>
<feature type="modified residue" description="4-aspartylphosphate" evidence="2">
    <location>
        <position position="98"/>
    </location>
</feature>
<dbReference type="PANTHER" id="PTHR45339:SF5">
    <property type="entry name" value="HISTIDINE KINASE"/>
    <property type="match status" value="1"/>
</dbReference>
<dbReference type="PANTHER" id="PTHR45339">
    <property type="entry name" value="HYBRID SIGNAL TRANSDUCTION HISTIDINE KINASE J"/>
    <property type="match status" value="1"/>
</dbReference>
<organism evidence="4 5">
    <name type="scientific">Methylobrevis pamukkalensis</name>
    <dbReference type="NCBI Taxonomy" id="1439726"/>
    <lineage>
        <taxon>Bacteria</taxon>
        <taxon>Pseudomonadati</taxon>
        <taxon>Pseudomonadota</taxon>
        <taxon>Alphaproteobacteria</taxon>
        <taxon>Hyphomicrobiales</taxon>
        <taxon>Pleomorphomonadaceae</taxon>
        <taxon>Methylobrevis</taxon>
    </lineage>
</organism>
<dbReference type="EC" id="2.7.13.3" evidence="4"/>
<dbReference type="CDD" id="cd17546">
    <property type="entry name" value="REC_hyHK_CKI1_RcsC-like"/>
    <property type="match status" value="1"/>
</dbReference>
<dbReference type="Proteomes" id="UP000094622">
    <property type="component" value="Unassembled WGS sequence"/>
</dbReference>
<evidence type="ECO:0000313" key="5">
    <source>
        <dbReference type="Proteomes" id="UP000094622"/>
    </source>
</evidence>
<sequence>MKPVRSASLVRTLRTLLGETDFAAAGGNEPILARPVEAPLRPLRVLLCDDNEINALLGRGLLEKQGHSVAVAGDGRRALALCEERMAAGGSFDLILMDLHMPEMDGFEAARRIRAMEPAGLRPTPIVALTADVMPETRARCEGDLFDGWLAKPLQPDALRALAQRLSAD</sequence>
<dbReference type="PATRIC" id="fig|1439726.3.peg.4261"/>